<dbReference type="GO" id="GO:0006338">
    <property type="term" value="P:chromatin remodeling"/>
    <property type="evidence" value="ECO:0007669"/>
    <property type="project" value="InterPro"/>
</dbReference>
<dbReference type="AlphaFoldDB" id="A0A4P9ZR79"/>
<dbReference type="GO" id="GO:0016586">
    <property type="term" value="C:RSC-type complex"/>
    <property type="evidence" value="ECO:0007669"/>
    <property type="project" value="InterPro"/>
</dbReference>
<dbReference type="InterPro" id="IPR036427">
    <property type="entry name" value="Bromodomain-like_sf"/>
</dbReference>
<evidence type="ECO:0000256" key="3">
    <source>
        <dbReference type="ARBA" id="ARBA00022853"/>
    </source>
</evidence>
<evidence type="ECO:0000259" key="9">
    <source>
        <dbReference type="PROSITE" id="PS50014"/>
    </source>
</evidence>
<dbReference type="STRING" id="215637.A0A4P9ZR79"/>
<keyword evidence="3" id="KW-0156">Chromatin regulator</keyword>
<dbReference type="CDD" id="cd04369">
    <property type="entry name" value="Bromodomain"/>
    <property type="match status" value="1"/>
</dbReference>
<keyword evidence="2" id="KW-0677">Repeat</keyword>
<dbReference type="Proteomes" id="UP000268162">
    <property type="component" value="Unassembled WGS sequence"/>
</dbReference>
<sequence length="111" mass="13043">MFHDLPDAKEYPDYYQAIKTPASFSCVRERIDDRLYNNAAEFMTDMELIFENAKFYNEKGSQIHDDAALLQVTYIDSVLVYKLVASLRESISYSGYCSYYPLPLQRNEYSY</sequence>
<evidence type="ECO:0000256" key="8">
    <source>
        <dbReference type="PROSITE-ProRule" id="PRU00035"/>
    </source>
</evidence>
<dbReference type="EMBL" id="ML002762">
    <property type="protein sequence ID" value="RKP35897.1"/>
    <property type="molecule type" value="Genomic_DNA"/>
</dbReference>
<evidence type="ECO:0000256" key="1">
    <source>
        <dbReference type="ARBA" id="ARBA00004123"/>
    </source>
</evidence>
<name>A0A4P9ZR79_9FUNG</name>
<evidence type="ECO:0000256" key="7">
    <source>
        <dbReference type="ARBA" id="ARBA00023242"/>
    </source>
</evidence>
<dbReference type="GO" id="GO:0006368">
    <property type="term" value="P:transcription elongation by RNA polymerase II"/>
    <property type="evidence" value="ECO:0007669"/>
    <property type="project" value="TreeGrafter"/>
</dbReference>
<keyword evidence="4" id="KW-0805">Transcription regulation</keyword>
<dbReference type="SUPFAM" id="SSF47370">
    <property type="entry name" value="Bromodomain"/>
    <property type="match status" value="1"/>
</dbReference>
<accession>A0A4P9ZR79</accession>
<evidence type="ECO:0000256" key="4">
    <source>
        <dbReference type="ARBA" id="ARBA00023015"/>
    </source>
</evidence>
<evidence type="ECO:0000313" key="10">
    <source>
        <dbReference type="EMBL" id="RKP35897.1"/>
    </source>
</evidence>
<dbReference type="InterPro" id="IPR001487">
    <property type="entry name" value="Bromodomain"/>
</dbReference>
<keyword evidence="5 8" id="KW-0103">Bromodomain</keyword>
<reference evidence="11" key="1">
    <citation type="journal article" date="2018" name="Nat. Microbiol.">
        <title>Leveraging single-cell genomics to expand the fungal tree of life.</title>
        <authorList>
            <person name="Ahrendt S.R."/>
            <person name="Quandt C.A."/>
            <person name="Ciobanu D."/>
            <person name="Clum A."/>
            <person name="Salamov A."/>
            <person name="Andreopoulos B."/>
            <person name="Cheng J.F."/>
            <person name="Woyke T."/>
            <person name="Pelin A."/>
            <person name="Henrissat B."/>
            <person name="Reynolds N.K."/>
            <person name="Benny G.L."/>
            <person name="Smith M.E."/>
            <person name="James T.Y."/>
            <person name="Grigoriev I.V."/>
        </authorList>
    </citation>
    <scope>NUCLEOTIDE SEQUENCE [LARGE SCALE GENOMIC DNA]</scope>
    <source>
        <strain evidence="11">RSA 468</strain>
    </source>
</reference>
<evidence type="ECO:0000256" key="2">
    <source>
        <dbReference type="ARBA" id="ARBA00022737"/>
    </source>
</evidence>
<evidence type="ECO:0000256" key="5">
    <source>
        <dbReference type="ARBA" id="ARBA00023117"/>
    </source>
</evidence>
<dbReference type="Gene3D" id="1.20.920.10">
    <property type="entry name" value="Bromodomain-like"/>
    <property type="match status" value="1"/>
</dbReference>
<gene>
    <name evidence="10" type="ORF">BJ085DRAFT_17037</name>
</gene>
<evidence type="ECO:0000256" key="6">
    <source>
        <dbReference type="ARBA" id="ARBA00023163"/>
    </source>
</evidence>
<comment type="subcellular location">
    <subcellularLocation>
        <location evidence="1">Nucleus</location>
    </subcellularLocation>
</comment>
<keyword evidence="11" id="KW-1185">Reference proteome</keyword>
<dbReference type="Pfam" id="PF00439">
    <property type="entry name" value="Bromodomain"/>
    <property type="match status" value="1"/>
</dbReference>
<dbReference type="PRINTS" id="PR00503">
    <property type="entry name" value="BROMODOMAIN"/>
</dbReference>
<keyword evidence="6" id="KW-0804">Transcription</keyword>
<dbReference type="SMART" id="SM00297">
    <property type="entry name" value="BROMO"/>
    <property type="match status" value="1"/>
</dbReference>
<proteinExistence type="predicted"/>
<dbReference type="PANTHER" id="PTHR16062:SF19">
    <property type="entry name" value="PROTEIN POLYBROMO-1"/>
    <property type="match status" value="1"/>
</dbReference>
<dbReference type="GO" id="GO:0003682">
    <property type="term" value="F:chromatin binding"/>
    <property type="evidence" value="ECO:0007669"/>
    <property type="project" value="TreeGrafter"/>
</dbReference>
<feature type="domain" description="Bromo" evidence="9">
    <location>
        <begin position="1"/>
        <end position="64"/>
    </location>
</feature>
<protein>
    <submittedName>
        <fullName evidence="10">Bromodomain-containing protein</fullName>
    </submittedName>
</protein>
<dbReference type="PANTHER" id="PTHR16062">
    <property type="entry name" value="SWI/SNF-RELATED"/>
    <property type="match status" value="1"/>
</dbReference>
<evidence type="ECO:0000313" key="11">
    <source>
        <dbReference type="Proteomes" id="UP000268162"/>
    </source>
</evidence>
<keyword evidence="7" id="KW-0539">Nucleus</keyword>
<dbReference type="InterPro" id="IPR037382">
    <property type="entry name" value="Rsc/polybromo"/>
</dbReference>
<organism evidence="10 11">
    <name type="scientific">Dimargaris cristalligena</name>
    <dbReference type="NCBI Taxonomy" id="215637"/>
    <lineage>
        <taxon>Eukaryota</taxon>
        <taxon>Fungi</taxon>
        <taxon>Fungi incertae sedis</taxon>
        <taxon>Zoopagomycota</taxon>
        <taxon>Kickxellomycotina</taxon>
        <taxon>Dimargaritomycetes</taxon>
        <taxon>Dimargaritales</taxon>
        <taxon>Dimargaritaceae</taxon>
        <taxon>Dimargaris</taxon>
    </lineage>
</organism>
<dbReference type="PROSITE" id="PS50014">
    <property type="entry name" value="BROMODOMAIN_2"/>
    <property type="match status" value="1"/>
</dbReference>